<proteinExistence type="predicted"/>
<reference evidence="2 3" key="1">
    <citation type="submission" date="2018-04" db="EMBL/GenBank/DDBJ databases">
        <authorList>
            <person name="Zhang X."/>
            <person name="Yuan J."/>
            <person name="Li F."/>
            <person name="Xiang J."/>
        </authorList>
    </citation>
    <scope>NUCLEOTIDE SEQUENCE [LARGE SCALE GENOMIC DNA]</scope>
    <source>
        <tissue evidence="2">Muscle</tissue>
    </source>
</reference>
<name>A0A3R7QI99_PENVA</name>
<keyword evidence="3" id="KW-1185">Reference proteome</keyword>
<comment type="caution">
    <text evidence="2">The sequence shown here is derived from an EMBL/GenBank/DDBJ whole genome shotgun (WGS) entry which is preliminary data.</text>
</comment>
<reference evidence="2 3" key="2">
    <citation type="submission" date="2019-01" db="EMBL/GenBank/DDBJ databases">
        <title>The decoding of complex shrimp genome reveals the adaptation for benthos swimmer, frequently molting mechanism and breeding impact on genome.</title>
        <authorList>
            <person name="Sun Y."/>
            <person name="Gao Y."/>
            <person name="Yu Y."/>
        </authorList>
    </citation>
    <scope>NUCLEOTIDE SEQUENCE [LARGE SCALE GENOMIC DNA]</scope>
    <source>
        <tissue evidence="2">Muscle</tissue>
    </source>
</reference>
<gene>
    <name evidence="2" type="ORF">C7M84_001490</name>
</gene>
<sequence>MPARPIVTNIVLSGVQFFLFSSISFLLPSFLSPSIFLSLSPSFLLHFFLLHLLPSSFSFPFIPPPFLLFLFSPPPSLSPSFPPFLFLLPPSLLSSSFLLLPISQPSIAFFLSSSFLYLRLSSYLSLSSTSPFYAPHPSTSPSFRLLFLLPTFLSFAFSCSSLSPFVPLFLQTTLIRPYYPLPPFYPPFSFHFSLFPPSPSPLCLSPSRFPSSFKLISSPFSPFYLPFSFFHPSFSPSPSLSPSRFPLLQTHIIPFPPFLSHILILPSFSFSFSSLSFIISSSPPPSNSYHPLFPLLSSILLLPSSHLLLLLPLSHHLVSPPPSNSYHPPFYPPSSLFPPSPFPPSLSPSRFPSSFKLISPPPPLLLPSLSLAPSTTASMDLPPSARPKCYLHNFPVKNHLSRVPDPVLSFCFTCRPHLDPSTFKAPLTPTAERIYPNPTAGRPPSFPWPRLLPESSLLSLHSLPTTSSPANCADTVCFIPPRVWLVAARPRGPEGRYQMPTQSVRPAAVALQGETDSFRALEIAVEMNPTCLPLSPVLMQAPGLATTRAEAESQQNAPELNAKLLNETRDAGGRRVNAPPTGLPTPDPNLEVTPNLAFENEADTAKSLRPLHACICVILRLVERLTPGIHQSGHPVHPTHLRTKKGLERLVAIQNTDREFLASPVSHRDVRAALTTVMADRSNGPFLRLMLHGSKDAREEMSVKIVGQWAWAGWASHKEEQGGVVGWAGWRRKFPSPGPPLPTADPLPTHAIISVLLN</sequence>
<feature type="transmembrane region" description="Helical" evidence="1">
    <location>
        <begin position="43"/>
        <end position="62"/>
    </location>
</feature>
<protein>
    <submittedName>
        <fullName evidence="2">Uncharacterized protein</fullName>
    </submittedName>
</protein>
<organism evidence="2 3">
    <name type="scientific">Penaeus vannamei</name>
    <name type="common">Whiteleg shrimp</name>
    <name type="synonym">Litopenaeus vannamei</name>
    <dbReference type="NCBI Taxonomy" id="6689"/>
    <lineage>
        <taxon>Eukaryota</taxon>
        <taxon>Metazoa</taxon>
        <taxon>Ecdysozoa</taxon>
        <taxon>Arthropoda</taxon>
        <taxon>Crustacea</taxon>
        <taxon>Multicrustacea</taxon>
        <taxon>Malacostraca</taxon>
        <taxon>Eumalacostraca</taxon>
        <taxon>Eucarida</taxon>
        <taxon>Decapoda</taxon>
        <taxon>Dendrobranchiata</taxon>
        <taxon>Penaeoidea</taxon>
        <taxon>Penaeidae</taxon>
        <taxon>Penaeus</taxon>
    </lineage>
</organism>
<keyword evidence="1" id="KW-0472">Membrane</keyword>
<dbReference type="AlphaFoldDB" id="A0A3R7QI99"/>
<feature type="transmembrane region" description="Helical" evidence="1">
    <location>
        <begin position="6"/>
        <end position="31"/>
    </location>
</feature>
<feature type="transmembrane region" description="Helical" evidence="1">
    <location>
        <begin position="146"/>
        <end position="170"/>
    </location>
</feature>
<feature type="transmembrane region" description="Helical" evidence="1">
    <location>
        <begin position="82"/>
        <end position="100"/>
    </location>
</feature>
<accession>A0A3R7QI99</accession>
<dbReference type="Proteomes" id="UP000283509">
    <property type="component" value="Unassembled WGS sequence"/>
</dbReference>
<keyword evidence="1" id="KW-0812">Transmembrane</keyword>
<dbReference type="EMBL" id="QCYY01001188">
    <property type="protein sequence ID" value="ROT79781.1"/>
    <property type="molecule type" value="Genomic_DNA"/>
</dbReference>
<keyword evidence="1" id="KW-1133">Transmembrane helix</keyword>
<evidence type="ECO:0000256" key="1">
    <source>
        <dbReference type="SAM" id="Phobius"/>
    </source>
</evidence>
<evidence type="ECO:0000313" key="3">
    <source>
        <dbReference type="Proteomes" id="UP000283509"/>
    </source>
</evidence>
<evidence type="ECO:0000313" key="2">
    <source>
        <dbReference type="EMBL" id="ROT79781.1"/>
    </source>
</evidence>